<dbReference type="PIRSF" id="PIRSF028304">
    <property type="entry name" value="UCP028304"/>
    <property type="match status" value="1"/>
</dbReference>
<dbReference type="Proteomes" id="UP001595604">
    <property type="component" value="Unassembled WGS sequence"/>
</dbReference>
<keyword evidence="2" id="KW-1185">Reference proteome</keyword>
<organism evidence="1 2">
    <name type="scientific">Novosphingobium bradum</name>
    <dbReference type="NCBI Taxonomy" id="1737444"/>
    <lineage>
        <taxon>Bacteria</taxon>
        <taxon>Pseudomonadati</taxon>
        <taxon>Pseudomonadota</taxon>
        <taxon>Alphaproteobacteria</taxon>
        <taxon>Sphingomonadales</taxon>
        <taxon>Sphingomonadaceae</taxon>
        <taxon>Novosphingobium</taxon>
    </lineage>
</organism>
<dbReference type="PANTHER" id="PTHR35370:SF1">
    <property type="entry name" value="TYPE VI SECRETION SYSTEM COMPONENT TSSF1"/>
    <property type="match status" value="1"/>
</dbReference>
<dbReference type="Pfam" id="PF05947">
    <property type="entry name" value="T6SS_TssF"/>
    <property type="match status" value="1"/>
</dbReference>
<dbReference type="PANTHER" id="PTHR35370">
    <property type="entry name" value="CYTOPLASMIC PROTEIN-RELATED-RELATED"/>
    <property type="match status" value="1"/>
</dbReference>
<gene>
    <name evidence="1" type="primary">tssF</name>
    <name evidence="1" type="ORF">ACFOD9_09905</name>
</gene>
<evidence type="ECO:0000313" key="1">
    <source>
        <dbReference type="EMBL" id="MFC3174567.1"/>
    </source>
</evidence>
<proteinExistence type="predicted"/>
<comment type="caution">
    <text evidence="1">The sequence shown here is derived from an EMBL/GenBank/DDBJ whole genome shotgun (WGS) entry which is preliminary data.</text>
</comment>
<accession>A0ABV7IWI0</accession>
<dbReference type="InterPro" id="IPR010272">
    <property type="entry name" value="T6SS_TssF"/>
</dbReference>
<dbReference type="EMBL" id="JBHRTQ010000007">
    <property type="protein sequence ID" value="MFC3174567.1"/>
    <property type="molecule type" value="Genomic_DNA"/>
</dbReference>
<dbReference type="NCBIfam" id="TIGR03359">
    <property type="entry name" value="VI_chp_6"/>
    <property type="match status" value="1"/>
</dbReference>
<protein>
    <submittedName>
        <fullName evidence="1">Type VI secretion system baseplate subunit TssF</fullName>
    </submittedName>
</protein>
<dbReference type="RefSeq" id="WP_379509916.1">
    <property type="nucleotide sequence ID" value="NZ_JBHRTQ010000007.1"/>
</dbReference>
<evidence type="ECO:0000313" key="2">
    <source>
        <dbReference type="Proteomes" id="UP001595604"/>
    </source>
</evidence>
<reference evidence="2" key="1">
    <citation type="journal article" date="2019" name="Int. J. Syst. Evol. Microbiol.">
        <title>The Global Catalogue of Microorganisms (GCM) 10K type strain sequencing project: providing services to taxonomists for standard genome sequencing and annotation.</title>
        <authorList>
            <consortium name="The Broad Institute Genomics Platform"/>
            <consortium name="The Broad Institute Genome Sequencing Center for Infectious Disease"/>
            <person name="Wu L."/>
            <person name="Ma J."/>
        </authorList>
    </citation>
    <scope>NUCLEOTIDE SEQUENCE [LARGE SCALE GENOMIC DNA]</scope>
    <source>
        <strain evidence="2">KCTC 42984</strain>
    </source>
</reference>
<name>A0ABV7IWI0_9SPHN</name>
<sequence length="604" mass="66174">MIDELIEYYQRELAFLRNNAGAFADAHPKIASRLRMTRESLEDPHVGRLIESVAFLNARLRHKLDEDYAELSDALLLTLYPHLLQPLPSLMITRLEPGPDLDKPALVPAGTQLLTEDVDGEPCRYRLCSDVTLLPLKLTGASMIGPPFEGPAVGMGAARGLLRLTLETTRPEIAISALELDSLRFFIKSDARRAQILLEQLGANLLGVAVAQNPADPRAVLLEPGAVRLLGLDEDELLLPQRETDRKTYALLQEHFAYPHKHLFFEIAGLSRRTLDLSGNQLELFLYFDRLSPELERVVRPDDFELFAAPAVNLFEMDAEPIHLDHSALEYRIIPSAQREDAIEVQAVGEVILQTAGGERIPVPSLYSLEPGSPQRGSQYHAVTRRSSFSPGGGDDVFLSIADLGGELLADETVVIHTAILATNRDLPARLPFGGGRPYLSVAGTINGLAGAHALMKPTATRRPARRKAANWKLIGQLSLNYLSFVGGPAGAKALREVLALYDVVETTESAHLRERLVGIAAAPGVARLRLRGHAALSSGIDVTLEIDDDRLSGSGSFLLCAVIERFLAGICAMNSFVRVSARLQGEAEPWKTWRPRIGDRQLV</sequence>